<evidence type="ECO:0000313" key="3">
    <source>
        <dbReference type="Proteomes" id="UP000184232"/>
    </source>
</evidence>
<dbReference type="EMBL" id="FQZH01000002">
    <property type="protein sequence ID" value="SHJ27590.1"/>
    <property type="molecule type" value="Genomic_DNA"/>
</dbReference>
<dbReference type="STRING" id="683124.SAMN05444337_1706"/>
<gene>
    <name evidence="2" type="ORF">SAMN05444337_1706</name>
</gene>
<keyword evidence="3" id="KW-1185">Reference proteome</keyword>
<name>A0A1M6HZK0_9FLAO</name>
<protein>
    <submittedName>
        <fullName evidence="2">GlcNAc-PI de-N-acetylase</fullName>
    </submittedName>
</protein>
<dbReference type="Pfam" id="PF02585">
    <property type="entry name" value="PIG-L"/>
    <property type="match status" value="1"/>
</dbReference>
<dbReference type="SUPFAM" id="SSF52317">
    <property type="entry name" value="Class I glutamine amidotransferase-like"/>
    <property type="match status" value="1"/>
</dbReference>
<keyword evidence="1" id="KW-0732">Signal</keyword>
<reference evidence="2 3" key="1">
    <citation type="submission" date="2016-11" db="EMBL/GenBank/DDBJ databases">
        <authorList>
            <person name="Jaros S."/>
            <person name="Januszkiewicz K."/>
            <person name="Wedrychowicz H."/>
        </authorList>
    </citation>
    <scope>NUCLEOTIDE SEQUENCE [LARGE SCALE GENOMIC DNA]</scope>
    <source>
        <strain evidence="2 3">DSM 22807</strain>
    </source>
</reference>
<accession>A0A1M6HZK0</accession>
<dbReference type="Gene3D" id="3.40.50.10320">
    <property type="entry name" value="LmbE-like"/>
    <property type="match status" value="1"/>
</dbReference>
<evidence type="ECO:0000256" key="1">
    <source>
        <dbReference type="SAM" id="SignalP"/>
    </source>
</evidence>
<dbReference type="AlphaFoldDB" id="A0A1M6HZK0"/>
<dbReference type="InterPro" id="IPR024078">
    <property type="entry name" value="LmbE-like_dom_sf"/>
</dbReference>
<proteinExistence type="predicted"/>
<feature type="chain" id="PRO_5012951824" evidence="1">
    <location>
        <begin position="18"/>
        <end position="812"/>
    </location>
</feature>
<organism evidence="2 3">
    <name type="scientific">Flavobacterium haoranii</name>
    <dbReference type="NCBI Taxonomy" id="683124"/>
    <lineage>
        <taxon>Bacteria</taxon>
        <taxon>Pseudomonadati</taxon>
        <taxon>Bacteroidota</taxon>
        <taxon>Flavobacteriia</taxon>
        <taxon>Flavobacteriales</taxon>
        <taxon>Flavobacteriaceae</taxon>
        <taxon>Flavobacterium</taxon>
    </lineage>
</organism>
<feature type="signal peptide" evidence="1">
    <location>
        <begin position="1"/>
        <end position="17"/>
    </location>
</feature>
<evidence type="ECO:0000313" key="2">
    <source>
        <dbReference type="EMBL" id="SHJ27590.1"/>
    </source>
</evidence>
<sequence length="812" mass="92058">MKKISFLAILFTTTLFAQAPKKPSTNEIYEKIQKLNFLGKVLYVAAHPDDENTKLITYFSNHYHANTAYLSLTRGDGGQNLIGPELREKLGAIRTQELLAARRIDGGTQYFTRANDFGYSIEPNETFSIWNKKEVLADVVQAIENFQPDIIINRFDYRTPGTTHGHHTASAMLSLEAYDLVKVKPKRLFFNTSWWFYGSEEKFNKADKSKLLSINANVYYPILGKSNHEIAALSRSQHKCQGFGSIGTRGDDLEYLELIKGNLPSKDNLFEGIDTSWNRIKGGNEIAKILLPIQEYFNFKNPASHLPQLVKAYQLIQNLEDEHWKKNKTEEIKSIIEACAGLYLEAISSVELATPNSNIEISIEAINRSDATIKLNTVLFLNQNNQNVNIQLNNNEKYTKNFEFKIPENWPLSNLFWLNEPQQNGLYTVSNSALRNLPELNNPFPVVFELEIENQKFSITKNLSFKKNEPNDGETYNPFVVVPKFAVELTSNVYVFSANQTKEVQVKVTAFEENASGVVSLQLPNGWISDVKKIPTTVVGKNESFLVSFNVTSPDFDSEVNIKAIVESNDKVFDKSLIQIDYKHIPKQTILETSSAKFVNLDIKTTGKNIGYIMGAGDEVGKNLENLDYKVTYINPKEITLENLKKFDAVIVGIRAFNVLDELKFKNKILFEYTNQGGNVIVQYNTTNNLLTNNLAPYPITLSRERVTNEDAEVKFIHPNHPVLNTPNKITSKDFEGWVQERGLYFPNKWDNDFIPILAMHDNGEDETKGSLLIAKYGKGNYIYTGISFFRELPEGVSGAYKLLANLIALKQ</sequence>
<dbReference type="Proteomes" id="UP000184232">
    <property type="component" value="Unassembled WGS sequence"/>
</dbReference>
<dbReference type="InterPro" id="IPR029062">
    <property type="entry name" value="Class_I_gatase-like"/>
</dbReference>
<dbReference type="SUPFAM" id="SSF102588">
    <property type="entry name" value="LmbE-like"/>
    <property type="match status" value="1"/>
</dbReference>
<dbReference type="InterPro" id="IPR003737">
    <property type="entry name" value="GlcNAc_PI_deacetylase-related"/>
</dbReference>